<proteinExistence type="predicted"/>
<dbReference type="AlphaFoldDB" id="A0A1R3L7R2"/>
<reference evidence="4" key="1">
    <citation type="journal article" date="2017" name="Nat. Commun.">
        <title>The asparagus genome sheds light on the origin and evolution of a young Y chromosome.</title>
        <authorList>
            <person name="Harkess A."/>
            <person name="Zhou J."/>
            <person name="Xu C."/>
            <person name="Bowers J.E."/>
            <person name="Van der Hulst R."/>
            <person name="Ayyampalayam S."/>
            <person name="Mercati F."/>
            <person name="Riccardi P."/>
            <person name="McKain M.R."/>
            <person name="Kakrana A."/>
            <person name="Tang H."/>
            <person name="Ray J."/>
            <person name="Groenendijk J."/>
            <person name="Arikit S."/>
            <person name="Mathioni S.M."/>
            <person name="Nakano M."/>
            <person name="Shan H."/>
            <person name="Telgmann-Rauber A."/>
            <person name="Kanno A."/>
            <person name="Yue Z."/>
            <person name="Chen H."/>
            <person name="Li W."/>
            <person name="Chen Y."/>
            <person name="Xu X."/>
            <person name="Zhang Y."/>
            <person name="Luo S."/>
            <person name="Chen H."/>
            <person name="Gao J."/>
            <person name="Mao Z."/>
            <person name="Pires J.C."/>
            <person name="Luo M."/>
            <person name="Kudrna D."/>
            <person name="Wing R.A."/>
            <person name="Meyers B.C."/>
            <person name="Yi K."/>
            <person name="Kong H."/>
            <person name="Lavrijsen P."/>
            <person name="Sunseri F."/>
            <person name="Falavigna A."/>
            <person name="Ye Y."/>
            <person name="Leebens-Mack J.H."/>
            <person name="Chen G."/>
        </authorList>
    </citation>
    <scope>NUCLEOTIDE SEQUENCE [LARGE SCALE GENOMIC DNA]</scope>
    <source>
        <strain evidence="4">cv. DH0086</strain>
    </source>
</reference>
<keyword evidence="1" id="KW-0812">Transmembrane</keyword>
<feature type="domain" description="Ribonuclease H1 N-terminal" evidence="2">
    <location>
        <begin position="6"/>
        <end position="45"/>
    </location>
</feature>
<name>A0A1R3L7R2_ASPOF</name>
<evidence type="ECO:0000259" key="2">
    <source>
        <dbReference type="Pfam" id="PF01693"/>
    </source>
</evidence>
<evidence type="ECO:0000313" key="4">
    <source>
        <dbReference type="Proteomes" id="UP000243459"/>
    </source>
</evidence>
<dbReference type="Pfam" id="PF01693">
    <property type="entry name" value="Cauli_VI"/>
    <property type="match status" value="1"/>
</dbReference>
<dbReference type="EMBL" id="KV863326">
    <property type="protein sequence ID" value="ONK55661.1"/>
    <property type="molecule type" value="Genomic_DNA"/>
</dbReference>
<keyword evidence="1" id="KW-1133">Transmembrane helix</keyword>
<evidence type="ECO:0000256" key="1">
    <source>
        <dbReference type="SAM" id="Phobius"/>
    </source>
</evidence>
<dbReference type="InterPro" id="IPR037056">
    <property type="entry name" value="RNase_H1_N_sf"/>
</dbReference>
<sequence length="128" mass="14719">MTRKSFYVVKRGRRCGIFYNWEECKSQADKFPNASYKGYARYEEALIEWEKHTLARDSASSSRHVQTSVYAQEQRYSVRQNLDEDNEKLGATASFSINAFVLGSLFTIVVFLVCIVAVFVCFSIAKNM</sequence>
<gene>
    <name evidence="3" type="ORF">A4U43_UnF550</name>
</gene>
<feature type="transmembrane region" description="Helical" evidence="1">
    <location>
        <begin position="99"/>
        <end position="125"/>
    </location>
</feature>
<organism evidence="3 4">
    <name type="scientific">Asparagus officinalis</name>
    <name type="common">Garden asparagus</name>
    <dbReference type="NCBI Taxonomy" id="4686"/>
    <lineage>
        <taxon>Eukaryota</taxon>
        <taxon>Viridiplantae</taxon>
        <taxon>Streptophyta</taxon>
        <taxon>Embryophyta</taxon>
        <taxon>Tracheophyta</taxon>
        <taxon>Spermatophyta</taxon>
        <taxon>Magnoliopsida</taxon>
        <taxon>Liliopsida</taxon>
        <taxon>Asparagales</taxon>
        <taxon>Asparagaceae</taxon>
        <taxon>Asparagoideae</taxon>
        <taxon>Asparagus</taxon>
    </lineage>
</organism>
<dbReference type="Proteomes" id="UP000243459">
    <property type="component" value="Unassembled WGS sequence"/>
</dbReference>
<keyword evidence="1" id="KW-0472">Membrane</keyword>
<dbReference type="SUPFAM" id="SSF55658">
    <property type="entry name" value="L9 N-domain-like"/>
    <property type="match status" value="1"/>
</dbReference>
<protein>
    <recommendedName>
        <fullName evidence="2">Ribonuclease H1 N-terminal domain-containing protein</fullName>
    </recommendedName>
</protein>
<dbReference type="InterPro" id="IPR009027">
    <property type="entry name" value="Ribosomal_bL9/RNase_H1_N"/>
</dbReference>
<dbReference type="Gramene" id="ONK55661">
    <property type="protein sequence ID" value="ONK55661"/>
    <property type="gene ID" value="A4U43_UnF550"/>
</dbReference>
<evidence type="ECO:0000313" key="3">
    <source>
        <dbReference type="EMBL" id="ONK55661.1"/>
    </source>
</evidence>
<keyword evidence="4" id="KW-1185">Reference proteome</keyword>
<accession>A0A1R3L7R2</accession>
<dbReference type="InterPro" id="IPR011320">
    <property type="entry name" value="RNase_H1_N"/>
</dbReference>
<dbReference type="Gene3D" id="3.40.970.10">
    <property type="entry name" value="Ribonuclease H1, N-terminal domain"/>
    <property type="match status" value="1"/>
</dbReference>